<organism evidence="1 2">
    <name type="scientific">Gordonia phage Stormageddon</name>
    <dbReference type="NCBI Taxonomy" id="2656541"/>
    <lineage>
        <taxon>Viruses</taxon>
        <taxon>Duplodnaviria</taxon>
        <taxon>Heunggongvirae</taxon>
        <taxon>Uroviricota</taxon>
        <taxon>Caudoviricetes</taxon>
        <taxon>Stormageddonvirus</taxon>
        <taxon>Stormageddonvirus Stormageddon</taxon>
    </lineage>
</organism>
<dbReference type="RefSeq" id="YP_010059609.1">
    <property type="nucleotide sequence ID" value="NC_054726.1"/>
</dbReference>
<dbReference type="KEGG" id="vg:64766841"/>
<keyword evidence="2" id="KW-1185">Reference proteome</keyword>
<protein>
    <submittedName>
        <fullName evidence="1">Uncharacterized protein</fullName>
    </submittedName>
</protein>
<dbReference type="GeneID" id="64766841"/>
<proteinExistence type="predicted"/>
<name>A0A649VS24_9CAUD</name>
<evidence type="ECO:0000313" key="2">
    <source>
        <dbReference type="Proteomes" id="UP000423065"/>
    </source>
</evidence>
<sequence length="73" mass="8278">MTTMATATKRLRCEECNCFVSEKEAETSWEPEWDDDHGRPIGAWVRTTRCNNPNCPGDGEVYLGLAEYSEVYG</sequence>
<dbReference type="EMBL" id="MN586040">
    <property type="protein sequence ID" value="QGJ94994.1"/>
    <property type="molecule type" value="Genomic_DNA"/>
</dbReference>
<gene>
    <name evidence="1" type="primary">134</name>
    <name evidence="1" type="ORF">SEA_STORMAGEDDON_134</name>
</gene>
<reference evidence="1 2" key="1">
    <citation type="submission" date="2019-10" db="EMBL/GenBank/DDBJ databases">
        <authorList>
            <person name="Garlena R.A."/>
            <person name="Russell D.A."/>
            <person name="Pope W.H."/>
            <person name="Jacobs-Sera D."/>
            <person name="Hatfull G.F."/>
        </authorList>
    </citation>
    <scope>NUCLEOTIDE SEQUENCE [LARGE SCALE GENOMIC DNA]</scope>
</reference>
<accession>A0A649VS24</accession>
<dbReference type="Proteomes" id="UP000423065">
    <property type="component" value="Segment"/>
</dbReference>
<evidence type="ECO:0000313" key="1">
    <source>
        <dbReference type="EMBL" id="QGJ94994.1"/>
    </source>
</evidence>